<dbReference type="EMBL" id="UINC01151101">
    <property type="protein sequence ID" value="SVD44504.1"/>
    <property type="molecule type" value="Genomic_DNA"/>
</dbReference>
<reference evidence="1" key="1">
    <citation type="submission" date="2018-05" db="EMBL/GenBank/DDBJ databases">
        <authorList>
            <person name="Lanie J.A."/>
            <person name="Ng W.-L."/>
            <person name="Kazmierczak K.M."/>
            <person name="Andrzejewski T.M."/>
            <person name="Davidsen T.M."/>
            <person name="Wayne K.J."/>
            <person name="Tettelin H."/>
            <person name="Glass J.I."/>
            <person name="Rusch D."/>
            <person name="Podicherti R."/>
            <person name="Tsui H.-C.T."/>
            <person name="Winkler M.E."/>
        </authorList>
    </citation>
    <scope>NUCLEOTIDE SEQUENCE</scope>
</reference>
<evidence type="ECO:0000313" key="1">
    <source>
        <dbReference type="EMBL" id="SVD44504.1"/>
    </source>
</evidence>
<feature type="non-terminal residue" evidence="1">
    <location>
        <position position="48"/>
    </location>
</feature>
<accession>A0A382VDC6</accession>
<organism evidence="1">
    <name type="scientific">marine metagenome</name>
    <dbReference type="NCBI Taxonomy" id="408172"/>
    <lineage>
        <taxon>unclassified sequences</taxon>
        <taxon>metagenomes</taxon>
        <taxon>ecological metagenomes</taxon>
    </lineage>
</organism>
<name>A0A382VDC6_9ZZZZ</name>
<gene>
    <name evidence="1" type="ORF">METZ01_LOCUS397358</name>
</gene>
<sequence>MLSRVCRRTRSGQIDRFSQYPALAFRLVEKLKDALLKPVAQRHTDSTL</sequence>
<proteinExistence type="predicted"/>
<protein>
    <submittedName>
        <fullName evidence="1">Uncharacterized protein</fullName>
    </submittedName>
</protein>
<dbReference type="AlphaFoldDB" id="A0A382VDC6"/>